<dbReference type="HOGENOM" id="CLU_2070531_0_0_11"/>
<sequence length="118" mass="13840">MLHRQVRPPFWRRHPVVTGAAALVTFWWLANGWYEALVVTVIVGLLLALNRRRKAHVIRDAGLRARADYEYRLSLAGDQRGVFGRYPPIQAGWFPDPQNRCQMRYFDGAMWSHHTVRR</sequence>
<dbReference type="eggNOG" id="ENOG5031Q4V">
    <property type="taxonomic scope" value="Bacteria"/>
</dbReference>
<dbReference type="RefSeq" id="WP_014210977.1">
    <property type="nucleotide sequence ID" value="NC_016604.1"/>
</dbReference>
<gene>
    <name evidence="3" type="ordered locus">MycrhN_2582</name>
</gene>
<keyword evidence="1" id="KW-1133">Transmembrane helix</keyword>
<evidence type="ECO:0000313" key="3">
    <source>
        <dbReference type="EMBL" id="AEV73167.1"/>
    </source>
</evidence>
<dbReference type="InterPro" id="IPR018929">
    <property type="entry name" value="DUF2510"/>
</dbReference>
<dbReference type="KEGG" id="mrh:MycrhN_2582"/>
<evidence type="ECO:0000259" key="2">
    <source>
        <dbReference type="Pfam" id="PF10708"/>
    </source>
</evidence>
<evidence type="ECO:0000313" key="4">
    <source>
        <dbReference type="Proteomes" id="UP000005442"/>
    </source>
</evidence>
<protein>
    <recommendedName>
        <fullName evidence="2">DUF2510 domain-containing protein</fullName>
    </recommendedName>
</protein>
<feature type="transmembrane region" description="Helical" evidence="1">
    <location>
        <begin position="20"/>
        <end position="49"/>
    </location>
</feature>
<proteinExistence type="predicted"/>
<organism evidence="3 4">
    <name type="scientific">Mycolicibacterium rhodesiae (strain NBB3)</name>
    <name type="common">Mycobacterium rhodesiae</name>
    <dbReference type="NCBI Taxonomy" id="710685"/>
    <lineage>
        <taxon>Bacteria</taxon>
        <taxon>Bacillati</taxon>
        <taxon>Actinomycetota</taxon>
        <taxon>Actinomycetes</taxon>
        <taxon>Mycobacteriales</taxon>
        <taxon>Mycobacteriaceae</taxon>
        <taxon>Mycolicibacterium</taxon>
    </lineage>
</organism>
<dbReference type="Proteomes" id="UP000005442">
    <property type="component" value="Chromosome"/>
</dbReference>
<name>G8RXB9_MYCRN</name>
<keyword evidence="4" id="KW-1185">Reference proteome</keyword>
<dbReference type="PATRIC" id="fig|710685.3.peg.2574"/>
<keyword evidence="1" id="KW-0812">Transmembrane</keyword>
<feature type="domain" description="DUF2510" evidence="2">
    <location>
        <begin position="91"/>
        <end position="116"/>
    </location>
</feature>
<evidence type="ECO:0000256" key="1">
    <source>
        <dbReference type="SAM" id="Phobius"/>
    </source>
</evidence>
<accession>G8RXB9</accession>
<dbReference type="OrthoDB" id="5244233at2"/>
<reference evidence="3 4" key="1">
    <citation type="submission" date="2011-12" db="EMBL/GenBank/DDBJ databases">
        <title>Complete sequence of Mycobacterium rhodesiae NBB3.</title>
        <authorList>
            <consortium name="US DOE Joint Genome Institute"/>
            <person name="Lucas S."/>
            <person name="Han J."/>
            <person name="Lapidus A."/>
            <person name="Cheng J.-F."/>
            <person name="Goodwin L."/>
            <person name="Pitluck S."/>
            <person name="Peters L."/>
            <person name="Mikhailova N."/>
            <person name="Gu W."/>
            <person name="Detter J.C."/>
            <person name="Han C."/>
            <person name="Tapia R."/>
            <person name="Land M."/>
            <person name="Hauser L."/>
            <person name="Kyrpides N."/>
            <person name="Ivanova N."/>
            <person name="Pagani I."/>
            <person name="Mattes T."/>
            <person name="Holmes A."/>
            <person name="Rutledge P."/>
            <person name="Paulsen I."/>
            <person name="Coleman N."/>
            <person name="Woyke T."/>
        </authorList>
    </citation>
    <scope>NUCLEOTIDE SEQUENCE [LARGE SCALE GENOMIC DNA]</scope>
    <source>
        <strain evidence="3 4">NBB3</strain>
    </source>
</reference>
<dbReference type="EMBL" id="CP003169">
    <property type="protein sequence ID" value="AEV73167.1"/>
    <property type="molecule type" value="Genomic_DNA"/>
</dbReference>
<dbReference type="AlphaFoldDB" id="G8RXB9"/>
<keyword evidence="1" id="KW-0472">Membrane</keyword>
<dbReference type="Pfam" id="PF10708">
    <property type="entry name" value="DUF2510"/>
    <property type="match status" value="1"/>
</dbReference>